<dbReference type="PROSITE" id="PS51192">
    <property type="entry name" value="HELICASE_ATP_BIND_1"/>
    <property type="match status" value="1"/>
</dbReference>
<dbReference type="Pfam" id="PF00271">
    <property type="entry name" value="Helicase_C"/>
    <property type="match status" value="1"/>
</dbReference>
<dbReference type="Proteomes" id="UP000533533">
    <property type="component" value="Unassembled WGS sequence"/>
</dbReference>
<comment type="caution">
    <text evidence="7">The sequence shown here is derived from an EMBL/GenBank/DDBJ whole genome shotgun (WGS) entry which is preliminary data.</text>
</comment>
<dbReference type="PANTHER" id="PTHR47961:SF10">
    <property type="entry name" value="ATP-DEPENDENT DNA HELICASE HEL308"/>
    <property type="match status" value="1"/>
</dbReference>
<keyword evidence="8" id="KW-1185">Reference proteome</keyword>
<dbReference type="CDD" id="cd17921">
    <property type="entry name" value="DEXHc_Ski2"/>
    <property type="match status" value="1"/>
</dbReference>
<organism evidence="7 8">
    <name type="scientific">Paraburkholderia silvatlantica</name>
    <dbReference type="NCBI Taxonomy" id="321895"/>
    <lineage>
        <taxon>Bacteria</taxon>
        <taxon>Pseudomonadati</taxon>
        <taxon>Pseudomonadota</taxon>
        <taxon>Betaproteobacteria</taxon>
        <taxon>Burkholderiales</taxon>
        <taxon>Burkholderiaceae</taxon>
        <taxon>Paraburkholderia</taxon>
    </lineage>
</organism>
<evidence type="ECO:0000256" key="3">
    <source>
        <dbReference type="ARBA" id="ARBA00022806"/>
    </source>
</evidence>
<gene>
    <name evidence="7" type="ORF">FHX59_001514</name>
</gene>
<protein>
    <submittedName>
        <fullName evidence="7">Replicative superfamily II helicase</fullName>
    </submittedName>
</protein>
<reference evidence="7 8" key="1">
    <citation type="submission" date="2020-08" db="EMBL/GenBank/DDBJ databases">
        <title>Genomic Encyclopedia of Type Strains, Phase IV (KMG-V): Genome sequencing to study the core and pangenomes of soil and plant-associated prokaryotes.</title>
        <authorList>
            <person name="Whitman W."/>
        </authorList>
    </citation>
    <scope>NUCLEOTIDE SEQUENCE [LARGE SCALE GENOMIC DNA]</scope>
    <source>
        <strain evidence="7 8">SRMrh-85</strain>
    </source>
</reference>
<dbReference type="InterPro" id="IPR011545">
    <property type="entry name" value="DEAD/DEAH_box_helicase_dom"/>
</dbReference>
<proteinExistence type="predicted"/>
<dbReference type="RefSeq" id="WP_110383210.1">
    <property type="nucleotide sequence ID" value="NZ_JBHSRL010000002.1"/>
</dbReference>
<dbReference type="SUPFAM" id="SSF52540">
    <property type="entry name" value="P-loop containing nucleoside triphosphate hydrolases"/>
    <property type="match status" value="1"/>
</dbReference>
<dbReference type="InterPro" id="IPR027417">
    <property type="entry name" value="P-loop_NTPase"/>
</dbReference>
<dbReference type="InterPro" id="IPR014001">
    <property type="entry name" value="Helicase_ATP-bd"/>
</dbReference>
<keyword evidence="2" id="KW-0378">Hydrolase</keyword>
<name>A0ABR6FI76_9BURK</name>
<dbReference type="SMART" id="SM00490">
    <property type="entry name" value="HELICc"/>
    <property type="match status" value="1"/>
</dbReference>
<accession>A0ABR6FI76</accession>
<dbReference type="SMART" id="SM00487">
    <property type="entry name" value="DEXDc"/>
    <property type="match status" value="1"/>
</dbReference>
<evidence type="ECO:0000259" key="6">
    <source>
        <dbReference type="PROSITE" id="PS51194"/>
    </source>
</evidence>
<evidence type="ECO:0000256" key="1">
    <source>
        <dbReference type="ARBA" id="ARBA00022741"/>
    </source>
</evidence>
<evidence type="ECO:0000259" key="5">
    <source>
        <dbReference type="PROSITE" id="PS51192"/>
    </source>
</evidence>
<dbReference type="GO" id="GO:0004386">
    <property type="term" value="F:helicase activity"/>
    <property type="evidence" value="ECO:0007669"/>
    <property type="project" value="UniProtKB-KW"/>
</dbReference>
<dbReference type="EMBL" id="JACHVZ010000004">
    <property type="protein sequence ID" value="MBB2927101.1"/>
    <property type="molecule type" value="Genomic_DNA"/>
</dbReference>
<evidence type="ECO:0000256" key="4">
    <source>
        <dbReference type="ARBA" id="ARBA00022840"/>
    </source>
</evidence>
<dbReference type="Pfam" id="PF00270">
    <property type="entry name" value="DEAD"/>
    <property type="match status" value="1"/>
</dbReference>
<feature type="domain" description="Helicase ATP-binding" evidence="5">
    <location>
        <begin position="260"/>
        <end position="440"/>
    </location>
</feature>
<dbReference type="InterPro" id="IPR001650">
    <property type="entry name" value="Helicase_C-like"/>
</dbReference>
<evidence type="ECO:0000313" key="7">
    <source>
        <dbReference type="EMBL" id="MBB2927101.1"/>
    </source>
</evidence>
<evidence type="ECO:0000313" key="8">
    <source>
        <dbReference type="Proteomes" id="UP000533533"/>
    </source>
</evidence>
<dbReference type="PROSITE" id="PS51194">
    <property type="entry name" value="HELICASE_CTER"/>
    <property type="match status" value="1"/>
</dbReference>
<dbReference type="PANTHER" id="PTHR47961">
    <property type="entry name" value="DNA POLYMERASE THETA, PUTATIVE (AFU_ORTHOLOGUE AFUA_1G05260)-RELATED"/>
    <property type="match status" value="1"/>
</dbReference>
<feature type="domain" description="Helicase C-terminal" evidence="6">
    <location>
        <begin position="536"/>
        <end position="708"/>
    </location>
</feature>
<keyword evidence="1" id="KW-0547">Nucleotide-binding</keyword>
<dbReference type="InterPro" id="IPR050474">
    <property type="entry name" value="Hel308_SKI2-like"/>
</dbReference>
<sequence>MRPEANSRRLFGITQAKARMFEYAVPENHHLAIPPGTHPEDLFLLTIGILGDEAAALCEQYEQRATLVASGVPTDRQGLRFAASFFHAYVAARFDDELDDEVLTLAAASFYLSETPGSSVVISNLLADRGFPVDDPLPTVLRFALANRLTDAYVAPEYRFSLELRAVSAAASELLTRVGGDERILLRNAAILRRVVYARGSAREVALVDVCVATILRKVSNSSRLNLPRYSRLDDEAWLDVFLKRDFVSELWPSQRLLGESGVFAGASAVVQMPTSAGKTRAVELVIRSAILANNARTAVVVAPFRALCHEISMSLRQAFAGEQVSIDELSDVLQEDFTELLAELLGEEHQPRPQILVLTPEKFLYVLRQSPELAEKIGLVIYDEGHQFDSGARGVTYELLLTTLKSALPRKAQIILVSAVISNGEVVGRWLLGERSRVARGEDLAPTQRSVAFASWKTALGTLQFNALGAAEDFPYFVPRIIESVRLPLLGRERRNRVFPEKDDAADVALYLGLKLAPQGSSAIFCGRKDSAAGIVAKAVEYFSRGVPFDAPSTAADADELRRLVHLHVKHFGGDAVVTMGARLGILAHHGNTPQGLRVCIEHAMKESLIPLVVCTSTLAQGVNLPLRYLIVSSIYQGGERVKVRDFHNLMGRAGRAGMHIEGSVIFADTRVFDDKDARQRRNRWRWDAVRELLDARNVEPTGSSLLALVEPIVNDDGSEEVQNAFDVAVALLADEDNALAQINDDPVYLRAVRATPEAVARQVKHKARLLNAVASFLQASRGDEEFEQFLQQVEGLAESTFAFMLASDNQKELLKRIFVEVARAVHDREPDTVAQRRNSRTLLGLNALAKIYRWCEDHREDVLASLTQEQLLSTIWPLLAAVSEDELFSKCIGKEHLEHIAQLWLSGQPYYRIEEEIHRRRIAKRHGTGQRRFTSGDVVDICDNCFGYEFSLYLTALVTFFERGDEADRPPTVELLKQLQSGLKYGLPNALLVAIHETGFSDRMLVQDLQPSLIGVEAVRAEVIGRVRNVQVEVREVLQQYPHYFESILDTIVEA</sequence>
<evidence type="ECO:0000256" key="2">
    <source>
        <dbReference type="ARBA" id="ARBA00022801"/>
    </source>
</evidence>
<keyword evidence="3 7" id="KW-0347">Helicase</keyword>
<dbReference type="Gene3D" id="3.40.50.300">
    <property type="entry name" value="P-loop containing nucleotide triphosphate hydrolases"/>
    <property type="match status" value="2"/>
</dbReference>
<keyword evidence="4" id="KW-0067">ATP-binding</keyword>